<keyword evidence="2" id="KW-1185">Reference proteome</keyword>
<dbReference type="AlphaFoldDB" id="A0A6G1JXH3"/>
<evidence type="ECO:0000313" key="2">
    <source>
        <dbReference type="Proteomes" id="UP000799428"/>
    </source>
</evidence>
<proteinExistence type="predicted"/>
<dbReference type="EMBL" id="MU005779">
    <property type="protein sequence ID" value="KAF2705309.1"/>
    <property type="molecule type" value="Genomic_DNA"/>
</dbReference>
<reference evidence="1" key="1">
    <citation type="journal article" date="2020" name="Stud. Mycol.">
        <title>101 Dothideomycetes genomes: a test case for predicting lifestyles and emergence of pathogens.</title>
        <authorList>
            <person name="Haridas S."/>
            <person name="Albert R."/>
            <person name="Binder M."/>
            <person name="Bloem J."/>
            <person name="Labutti K."/>
            <person name="Salamov A."/>
            <person name="Andreopoulos B."/>
            <person name="Baker S."/>
            <person name="Barry K."/>
            <person name="Bills G."/>
            <person name="Bluhm B."/>
            <person name="Cannon C."/>
            <person name="Castanera R."/>
            <person name="Culley D."/>
            <person name="Daum C."/>
            <person name="Ezra D."/>
            <person name="Gonzalez J."/>
            <person name="Henrissat B."/>
            <person name="Kuo A."/>
            <person name="Liang C."/>
            <person name="Lipzen A."/>
            <person name="Lutzoni F."/>
            <person name="Magnuson J."/>
            <person name="Mondo S."/>
            <person name="Nolan M."/>
            <person name="Ohm R."/>
            <person name="Pangilinan J."/>
            <person name="Park H.-J."/>
            <person name="Ramirez L."/>
            <person name="Alfaro M."/>
            <person name="Sun H."/>
            <person name="Tritt A."/>
            <person name="Yoshinaga Y."/>
            <person name="Zwiers L.-H."/>
            <person name="Turgeon B."/>
            <person name="Goodwin S."/>
            <person name="Spatafora J."/>
            <person name="Crous P."/>
            <person name="Grigoriev I."/>
        </authorList>
    </citation>
    <scope>NUCLEOTIDE SEQUENCE</scope>
    <source>
        <strain evidence="1">CBS 279.74</strain>
    </source>
</reference>
<evidence type="ECO:0000313" key="1">
    <source>
        <dbReference type="EMBL" id="KAF2705309.1"/>
    </source>
</evidence>
<gene>
    <name evidence="1" type="ORF">K504DRAFT_99419</name>
</gene>
<organism evidence="1 2">
    <name type="scientific">Pleomassaria siparia CBS 279.74</name>
    <dbReference type="NCBI Taxonomy" id="1314801"/>
    <lineage>
        <taxon>Eukaryota</taxon>
        <taxon>Fungi</taxon>
        <taxon>Dikarya</taxon>
        <taxon>Ascomycota</taxon>
        <taxon>Pezizomycotina</taxon>
        <taxon>Dothideomycetes</taxon>
        <taxon>Pleosporomycetidae</taxon>
        <taxon>Pleosporales</taxon>
        <taxon>Pleomassariaceae</taxon>
        <taxon>Pleomassaria</taxon>
    </lineage>
</organism>
<name>A0A6G1JXH3_9PLEO</name>
<accession>A0A6G1JXH3</accession>
<dbReference type="Proteomes" id="UP000799428">
    <property type="component" value="Unassembled WGS sequence"/>
</dbReference>
<sequence length="117" mass="12410">MAANYQRCEGGGWARLLFDDRVLGYLRGSRGAVRTGGTNLMTSRFGTMEGEGGCRGAMCGPGKKCVCVCVCVCAGQCSSSSIVLVGGVGGCGLWRGGKAKFETRERERVRERESSSR</sequence>
<protein>
    <submittedName>
        <fullName evidence="1">Uncharacterized protein</fullName>
    </submittedName>
</protein>